<keyword evidence="3 4" id="KW-0326">Glycosidase</keyword>
<dbReference type="AlphaFoldDB" id="D8SWU6"/>
<keyword evidence="5" id="KW-0732">Signal</keyword>
<dbReference type="GO" id="GO:0051017">
    <property type="term" value="P:actin filament bundle assembly"/>
    <property type="evidence" value="ECO:0000318"/>
    <property type="project" value="GO_Central"/>
</dbReference>
<feature type="signal peptide" evidence="5">
    <location>
        <begin position="1"/>
        <end position="22"/>
    </location>
</feature>
<dbReference type="InParanoid" id="D8SWU6"/>
<organism evidence="9">
    <name type="scientific">Selaginella moellendorffii</name>
    <name type="common">Spikemoss</name>
    <dbReference type="NCBI Taxonomy" id="88036"/>
    <lineage>
        <taxon>Eukaryota</taxon>
        <taxon>Viridiplantae</taxon>
        <taxon>Streptophyta</taxon>
        <taxon>Embryophyta</taxon>
        <taxon>Tracheophyta</taxon>
        <taxon>Lycopodiopsida</taxon>
        <taxon>Selaginellales</taxon>
        <taxon>Selaginellaceae</taxon>
        <taxon>Selaginella</taxon>
    </lineage>
</organism>
<dbReference type="GO" id="GO:0016477">
    <property type="term" value="P:cell migration"/>
    <property type="evidence" value="ECO:0000318"/>
    <property type="project" value="GO_Central"/>
</dbReference>
<dbReference type="GO" id="GO:0007163">
    <property type="term" value="P:establishment or maintenance of cell polarity"/>
    <property type="evidence" value="ECO:0000318"/>
    <property type="project" value="GO_Central"/>
</dbReference>
<keyword evidence="9" id="KW-1185">Reference proteome</keyword>
<dbReference type="InterPro" id="IPR010431">
    <property type="entry name" value="Fascin"/>
</dbReference>
<dbReference type="GO" id="GO:0004553">
    <property type="term" value="F:hydrolase activity, hydrolyzing O-glycosyl compounds"/>
    <property type="evidence" value="ECO:0007669"/>
    <property type="project" value="InterPro"/>
</dbReference>
<dbReference type="Gramene" id="EFJ11152">
    <property type="protein sequence ID" value="EFJ11152"/>
    <property type="gene ID" value="SELMODRAFT_426582"/>
</dbReference>
<dbReference type="KEGG" id="smo:SELMODRAFT_426582"/>
<evidence type="ECO:0000256" key="2">
    <source>
        <dbReference type="ARBA" id="ARBA00022801"/>
    </source>
</evidence>
<dbReference type="Gene3D" id="3.20.20.80">
    <property type="entry name" value="Glycosidases"/>
    <property type="match status" value="1"/>
</dbReference>
<dbReference type="GO" id="GO:0015629">
    <property type="term" value="C:actin cytoskeleton"/>
    <property type="evidence" value="ECO:0000318"/>
    <property type="project" value="GO_Central"/>
</dbReference>
<feature type="chain" id="PRO_5003123101" evidence="5">
    <location>
        <begin position="23"/>
        <end position="528"/>
    </location>
</feature>
<evidence type="ECO:0000259" key="6">
    <source>
        <dbReference type="Pfam" id="PF00150"/>
    </source>
</evidence>
<protein>
    <submittedName>
        <fullName evidence="8">Uncharacterized protein</fullName>
    </submittedName>
</protein>
<dbReference type="SUPFAM" id="SSF50405">
    <property type="entry name" value="Actin-crosslinking proteins"/>
    <property type="match status" value="1"/>
</dbReference>
<dbReference type="InterPro" id="IPR057232">
    <property type="entry name" value="DUF7910"/>
</dbReference>
<dbReference type="PANTHER" id="PTHR10551">
    <property type="entry name" value="FASCIN"/>
    <property type="match status" value="1"/>
</dbReference>
<comment type="similarity">
    <text evidence="1 4">Belongs to the glycosyl hydrolase 5 (cellulase A) family.</text>
</comment>
<dbReference type="SUPFAM" id="SSF51445">
    <property type="entry name" value="(Trans)glycosidases"/>
    <property type="match status" value="1"/>
</dbReference>
<dbReference type="InterPro" id="IPR008999">
    <property type="entry name" value="Actin-crosslinking"/>
</dbReference>
<dbReference type="CDD" id="cd00257">
    <property type="entry name" value="beta-trefoil_FSCN-like"/>
    <property type="match status" value="1"/>
</dbReference>
<proteinExistence type="inferred from homology"/>
<evidence type="ECO:0000256" key="3">
    <source>
        <dbReference type="ARBA" id="ARBA00023295"/>
    </source>
</evidence>
<dbReference type="Proteomes" id="UP000001514">
    <property type="component" value="Unassembled WGS sequence"/>
</dbReference>
<dbReference type="PANTHER" id="PTHR10551:SF9">
    <property type="entry name" value="FASCIN-2"/>
    <property type="match status" value="1"/>
</dbReference>
<gene>
    <name evidence="8" type="ORF">SELMODRAFT_426582</name>
</gene>
<dbReference type="GO" id="GO:0051015">
    <property type="term" value="F:actin filament binding"/>
    <property type="evidence" value="ECO:0000318"/>
    <property type="project" value="GO_Central"/>
</dbReference>
<evidence type="ECO:0000256" key="4">
    <source>
        <dbReference type="RuleBase" id="RU361153"/>
    </source>
</evidence>
<dbReference type="STRING" id="88036.D8SWU6"/>
<accession>D8SWU6</accession>
<reference evidence="8 9" key="1">
    <citation type="journal article" date="2011" name="Science">
        <title>The Selaginella genome identifies genetic changes associated with the evolution of vascular plants.</title>
        <authorList>
            <person name="Banks J.A."/>
            <person name="Nishiyama T."/>
            <person name="Hasebe M."/>
            <person name="Bowman J.L."/>
            <person name="Gribskov M."/>
            <person name="dePamphilis C."/>
            <person name="Albert V.A."/>
            <person name="Aono N."/>
            <person name="Aoyama T."/>
            <person name="Ambrose B.A."/>
            <person name="Ashton N.W."/>
            <person name="Axtell M.J."/>
            <person name="Barker E."/>
            <person name="Barker M.S."/>
            <person name="Bennetzen J.L."/>
            <person name="Bonawitz N.D."/>
            <person name="Chapple C."/>
            <person name="Cheng C."/>
            <person name="Correa L.G."/>
            <person name="Dacre M."/>
            <person name="DeBarry J."/>
            <person name="Dreyer I."/>
            <person name="Elias M."/>
            <person name="Engstrom E.M."/>
            <person name="Estelle M."/>
            <person name="Feng L."/>
            <person name="Finet C."/>
            <person name="Floyd S.K."/>
            <person name="Frommer W.B."/>
            <person name="Fujita T."/>
            <person name="Gramzow L."/>
            <person name="Gutensohn M."/>
            <person name="Harholt J."/>
            <person name="Hattori M."/>
            <person name="Heyl A."/>
            <person name="Hirai T."/>
            <person name="Hiwatashi Y."/>
            <person name="Ishikawa M."/>
            <person name="Iwata M."/>
            <person name="Karol K.G."/>
            <person name="Koehler B."/>
            <person name="Kolukisaoglu U."/>
            <person name="Kubo M."/>
            <person name="Kurata T."/>
            <person name="Lalonde S."/>
            <person name="Li K."/>
            <person name="Li Y."/>
            <person name="Litt A."/>
            <person name="Lyons E."/>
            <person name="Manning G."/>
            <person name="Maruyama T."/>
            <person name="Michael T.P."/>
            <person name="Mikami K."/>
            <person name="Miyazaki S."/>
            <person name="Morinaga S."/>
            <person name="Murata T."/>
            <person name="Mueller-Roeber B."/>
            <person name="Nelson D.R."/>
            <person name="Obara M."/>
            <person name="Oguri Y."/>
            <person name="Olmstead R.G."/>
            <person name="Onodera N."/>
            <person name="Petersen B.L."/>
            <person name="Pils B."/>
            <person name="Prigge M."/>
            <person name="Rensing S.A."/>
            <person name="Riano-Pachon D.M."/>
            <person name="Roberts A.W."/>
            <person name="Sato Y."/>
            <person name="Scheller H.V."/>
            <person name="Schulz B."/>
            <person name="Schulz C."/>
            <person name="Shakirov E.V."/>
            <person name="Shibagaki N."/>
            <person name="Shinohara N."/>
            <person name="Shippen D.E."/>
            <person name="Soerensen I."/>
            <person name="Sotooka R."/>
            <person name="Sugimoto N."/>
            <person name="Sugita M."/>
            <person name="Sumikawa N."/>
            <person name="Tanurdzic M."/>
            <person name="Theissen G."/>
            <person name="Ulvskov P."/>
            <person name="Wakazuki S."/>
            <person name="Weng J.K."/>
            <person name="Willats W.W."/>
            <person name="Wipf D."/>
            <person name="Wolf P.G."/>
            <person name="Yang L."/>
            <person name="Zimmer A.D."/>
            <person name="Zhu Q."/>
            <person name="Mitros T."/>
            <person name="Hellsten U."/>
            <person name="Loque D."/>
            <person name="Otillar R."/>
            <person name="Salamov A."/>
            <person name="Schmutz J."/>
            <person name="Shapiro H."/>
            <person name="Lindquist E."/>
            <person name="Lucas S."/>
            <person name="Rokhsar D."/>
            <person name="Grigoriev I.V."/>
        </authorList>
    </citation>
    <scope>NUCLEOTIDE SEQUENCE [LARGE SCALE GENOMIC DNA]</scope>
</reference>
<name>D8SWU6_SELML</name>
<dbReference type="OMA" id="REWEYLT"/>
<feature type="domain" description="DUF7910" evidence="7">
    <location>
        <begin position="54"/>
        <end position="188"/>
    </location>
</feature>
<dbReference type="GO" id="GO:0000272">
    <property type="term" value="P:polysaccharide catabolic process"/>
    <property type="evidence" value="ECO:0007669"/>
    <property type="project" value="InterPro"/>
</dbReference>
<dbReference type="eggNOG" id="ENOG502QPYU">
    <property type="taxonomic scope" value="Eukaryota"/>
</dbReference>
<evidence type="ECO:0000259" key="7">
    <source>
        <dbReference type="Pfam" id="PF25490"/>
    </source>
</evidence>
<dbReference type="InterPro" id="IPR017853">
    <property type="entry name" value="GH"/>
</dbReference>
<dbReference type="Pfam" id="PF25490">
    <property type="entry name" value="DUF7910"/>
    <property type="match status" value="1"/>
</dbReference>
<dbReference type="GO" id="GO:0005737">
    <property type="term" value="C:cytoplasm"/>
    <property type="evidence" value="ECO:0000318"/>
    <property type="project" value="GO_Central"/>
</dbReference>
<feature type="domain" description="Glycoside hydrolase family 5" evidence="6">
    <location>
        <begin position="242"/>
        <end position="504"/>
    </location>
</feature>
<dbReference type="HOGENOM" id="CLU_004624_3_1_1"/>
<evidence type="ECO:0000256" key="5">
    <source>
        <dbReference type="SAM" id="SignalP"/>
    </source>
</evidence>
<dbReference type="Gene3D" id="2.80.10.50">
    <property type="match status" value="1"/>
</dbReference>
<dbReference type="EMBL" id="GL377649">
    <property type="protein sequence ID" value="EFJ11152.1"/>
    <property type="molecule type" value="Genomic_DNA"/>
</dbReference>
<evidence type="ECO:0000313" key="9">
    <source>
        <dbReference type="Proteomes" id="UP000001514"/>
    </source>
</evidence>
<keyword evidence="2 4" id="KW-0378">Hydrolase</keyword>
<sequence length="528" mass="59384">MRPDFLLMFLTISLLTVIQSFAASPLKIRSVNLGGWLVIEGWMKMSLFDAILENRDLLDGTQIALKSVNLGTYVCAEDGGGQKMVVDRQMASGWETFKLWRVSSTKFQLRVFNNNFVSVANQSGVDSTKDTPGEWETFEILRNPNNPKLVHIKAYSGMYLQAKDENQLTADYNGEPGWDNNAAVFEMSNRAPLHGEFQLANAFGTSSAAQVVFAVRMIFKVISTLITMFLLSINVLKNHRNNFVTAKDFEFLAANGINTVRIPVGWWIAYDPSPPKPFVGGSLQALDNAFTWAGSNNINVIIDLHAAPGSQNPWEHSANRDGVSTWSKKENIDTTLEVIDFLASRYSRHPALLGIELLNEARKEDVSLDVLETYYKQGYERVRKYSSTAYVIMGQRIGADPIELVNTLNGSTNVVLDVHYYNAYTPTFDDKSVQWHVDYINNERRTSIANLEKAGNALIFVGEWSNQINVIGASNEDFARYATAQLTVYKEASFGWSFWSIRNEDQSNLHWDFERSVQTGQLQRGAIN</sequence>
<dbReference type="Pfam" id="PF00150">
    <property type="entry name" value="Cellulase"/>
    <property type="match status" value="1"/>
</dbReference>
<evidence type="ECO:0000256" key="1">
    <source>
        <dbReference type="ARBA" id="ARBA00005641"/>
    </source>
</evidence>
<evidence type="ECO:0000313" key="8">
    <source>
        <dbReference type="EMBL" id="EFJ11152.1"/>
    </source>
</evidence>
<dbReference type="InterPro" id="IPR001547">
    <property type="entry name" value="Glyco_hydro_5"/>
</dbReference>